<keyword evidence="3" id="KW-1185">Reference proteome</keyword>
<feature type="region of interest" description="Disordered" evidence="1">
    <location>
        <begin position="57"/>
        <end position="82"/>
    </location>
</feature>
<gene>
    <name evidence="2" type="ORF">FH972_025675</name>
</gene>
<dbReference type="EMBL" id="VIBQ01000062">
    <property type="protein sequence ID" value="KAB8556639.1"/>
    <property type="molecule type" value="Genomic_DNA"/>
</dbReference>
<proteinExistence type="predicted"/>
<sequence>MARKTKLMPMTRPLRFASSKYGGMHPTMSKNAPIIPIKRTGQRVPLEFGPRSVRMRSVSIPPSHAPNDTPRTLARFTLHPSP</sequence>
<feature type="region of interest" description="Disordered" evidence="1">
    <location>
        <begin position="1"/>
        <end position="32"/>
    </location>
</feature>
<dbReference type="Proteomes" id="UP000327013">
    <property type="component" value="Unassembled WGS sequence"/>
</dbReference>
<name>A0A5N6L1P1_9ROSI</name>
<evidence type="ECO:0000256" key="1">
    <source>
        <dbReference type="SAM" id="MobiDB-lite"/>
    </source>
</evidence>
<organism evidence="2 3">
    <name type="scientific">Carpinus fangiana</name>
    <dbReference type="NCBI Taxonomy" id="176857"/>
    <lineage>
        <taxon>Eukaryota</taxon>
        <taxon>Viridiplantae</taxon>
        <taxon>Streptophyta</taxon>
        <taxon>Embryophyta</taxon>
        <taxon>Tracheophyta</taxon>
        <taxon>Spermatophyta</taxon>
        <taxon>Magnoliopsida</taxon>
        <taxon>eudicotyledons</taxon>
        <taxon>Gunneridae</taxon>
        <taxon>Pentapetalae</taxon>
        <taxon>rosids</taxon>
        <taxon>fabids</taxon>
        <taxon>Fagales</taxon>
        <taxon>Betulaceae</taxon>
        <taxon>Carpinus</taxon>
    </lineage>
</organism>
<reference evidence="2 3" key="1">
    <citation type="submission" date="2019-06" db="EMBL/GenBank/DDBJ databases">
        <title>A chromosomal-level reference genome of Carpinus fangiana (Coryloideae, Betulaceae).</title>
        <authorList>
            <person name="Yang X."/>
            <person name="Wang Z."/>
            <person name="Zhang L."/>
            <person name="Hao G."/>
            <person name="Liu J."/>
            <person name="Yang Y."/>
        </authorList>
    </citation>
    <scope>NUCLEOTIDE SEQUENCE [LARGE SCALE GENOMIC DNA]</scope>
    <source>
        <strain evidence="2">Cfa_2016G</strain>
        <tissue evidence="2">Leaf</tissue>
    </source>
</reference>
<evidence type="ECO:0000313" key="2">
    <source>
        <dbReference type="EMBL" id="KAB8556639.1"/>
    </source>
</evidence>
<protein>
    <submittedName>
        <fullName evidence="2">Uncharacterized protein</fullName>
    </submittedName>
</protein>
<evidence type="ECO:0000313" key="3">
    <source>
        <dbReference type="Proteomes" id="UP000327013"/>
    </source>
</evidence>
<comment type="caution">
    <text evidence="2">The sequence shown here is derived from an EMBL/GenBank/DDBJ whole genome shotgun (WGS) entry which is preliminary data.</text>
</comment>
<dbReference type="AlphaFoldDB" id="A0A5N6L1P1"/>
<accession>A0A5N6L1P1</accession>